<dbReference type="GO" id="GO:0030975">
    <property type="term" value="F:thiamine binding"/>
    <property type="evidence" value="ECO:0007669"/>
    <property type="project" value="TreeGrafter"/>
</dbReference>
<dbReference type="GO" id="GO:0030976">
    <property type="term" value="F:thiamine pyrophosphate binding"/>
    <property type="evidence" value="ECO:0007669"/>
    <property type="project" value="TreeGrafter"/>
</dbReference>
<organism evidence="3 4">
    <name type="scientific">Acidocella aminolytica 101 = DSM 11237</name>
    <dbReference type="NCBI Taxonomy" id="1120923"/>
    <lineage>
        <taxon>Bacteria</taxon>
        <taxon>Pseudomonadati</taxon>
        <taxon>Pseudomonadota</taxon>
        <taxon>Alphaproteobacteria</taxon>
        <taxon>Acetobacterales</taxon>
        <taxon>Acidocellaceae</taxon>
        <taxon>Acidocella</taxon>
    </lineage>
</organism>
<accession>A0A0D6PG74</accession>
<dbReference type="GO" id="GO:0015888">
    <property type="term" value="P:thiamine transport"/>
    <property type="evidence" value="ECO:0007669"/>
    <property type="project" value="TreeGrafter"/>
</dbReference>
<dbReference type="PANTHER" id="PTHR30006:SF2">
    <property type="entry name" value="ABC TRANSPORTER SUBSTRATE-BINDING PROTEIN"/>
    <property type="match status" value="1"/>
</dbReference>
<dbReference type="AlphaFoldDB" id="A0A0D6PG74"/>
<gene>
    <name evidence="3" type="ORF">Aam_058_013</name>
</gene>
<dbReference type="Gene3D" id="3.40.190.10">
    <property type="entry name" value="Periplasmic binding protein-like II"/>
    <property type="match status" value="2"/>
</dbReference>
<sequence>MFRRTMLTLSSAAAAYAAATSDAFAEEFAICYNCPPEWADWAGQLRAFKKATGITVPYDDKNSGQALAAALAERANPVADAMYLGGQVGIQAKHLGLTQPYKPAGFDEVPAGQKDPEGYWFAIHSGTLGFFVNTDALGSKPVPQSWKDLLNPTYRGMIGYLDPSSAAVGYVGAVAVNLAFGGSYDNFTPAINYFKKLQANQPIVPKQTAYARVLSGEIPILLDYDFDAYRAKYTDKAPAEFVIPQEGTVSFPYVMTLLKGAPHLANGKKLLDFTLSDEGQKLWAAAYLRPARPIQLPAEIEARFLPAKDYSRAKPVDLTALAAAQKGFSARYLAEVS</sequence>
<dbReference type="Proteomes" id="UP000032668">
    <property type="component" value="Unassembled WGS sequence"/>
</dbReference>
<dbReference type="GO" id="GO:0030288">
    <property type="term" value="C:outer membrane-bounded periplasmic space"/>
    <property type="evidence" value="ECO:0007669"/>
    <property type="project" value="TreeGrafter"/>
</dbReference>
<comment type="caution">
    <text evidence="3">The sequence shown here is derived from an EMBL/GenBank/DDBJ whole genome shotgun (WGS) entry which is preliminary data.</text>
</comment>
<dbReference type="SUPFAM" id="SSF53850">
    <property type="entry name" value="Periplasmic binding protein-like II"/>
    <property type="match status" value="1"/>
</dbReference>
<dbReference type="STRING" id="1120923.SAMN02746095_03556"/>
<evidence type="ECO:0000256" key="2">
    <source>
        <dbReference type="SAM" id="SignalP"/>
    </source>
</evidence>
<dbReference type="EMBL" id="BANC01000057">
    <property type="protein sequence ID" value="GAN80770.1"/>
    <property type="molecule type" value="Genomic_DNA"/>
</dbReference>
<proteinExistence type="predicted"/>
<dbReference type="RefSeq" id="WP_048879169.1">
    <property type="nucleotide sequence ID" value="NZ_BANC01000057.1"/>
</dbReference>
<dbReference type="PANTHER" id="PTHR30006">
    <property type="entry name" value="THIAMINE-BINDING PERIPLASMIC PROTEIN-RELATED"/>
    <property type="match status" value="1"/>
</dbReference>
<reference evidence="3 4" key="1">
    <citation type="submission" date="2012-11" db="EMBL/GenBank/DDBJ databases">
        <title>Whole genome sequence of Acidocella aminolytica 101 = DSM 11237.</title>
        <authorList>
            <person name="Azuma Y."/>
            <person name="Higashiura N."/>
            <person name="Hirakawa H."/>
            <person name="Matsushita K."/>
        </authorList>
    </citation>
    <scope>NUCLEOTIDE SEQUENCE [LARGE SCALE GENOMIC DNA]</scope>
    <source>
        <strain evidence="4">101 / DSM 11237</strain>
    </source>
</reference>
<feature type="chain" id="PRO_5010183055" evidence="2">
    <location>
        <begin position="26"/>
        <end position="337"/>
    </location>
</feature>
<dbReference type="Pfam" id="PF13343">
    <property type="entry name" value="SBP_bac_6"/>
    <property type="match status" value="1"/>
</dbReference>
<keyword evidence="1 2" id="KW-0732">Signal</keyword>
<evidence type="ECO:0000313" key="3">
    <source>
        <dbReference type="EMBL" id="GAN80770.1"/>
    </source>
</evidence>
<protein>
    <submittedName>
        <fullName evidence="3">Extracellular solute-binding protein</fullName>
    </submittedName>
</protein>
<name>A0A0D6PG74_9PROT</name>
<evidence type="ECO:0000256" key="1">
    <source>
        <dbReference type="ARBA" id="ARBA00022729"/>
    </source>
</evidence>
<evidence type="ECO:0000313" key="4">
    <source>
        <dbReference type="Proteomes" id="UP000032668"/>
    </source>
</evidence>
<dbReference type="CDD" id="cd13549">
    <property type="entry name" value="PBP2_Fbp_like_3"/>
    <property type="match status" value="1"/>
</dbReference>
<feature type="signal peptide" evidence="2">
    <location>
        <begin position="1"/>
        <end position="25"/>
    </location>
</feature>
<keyword evidence="4" id="KW-1185">Reference proteome</keyword>